<protein>
    <recommendedName>
        <fullName evidence="5">Polysaccharide chain length determinant N-terminal domain-containing protein</fullName>
    </recommendedName>
</protein>
<feature type="compositionally biased region" description="Basic residues" evidence="1">
    <location>
        <begin position="291"/>
        <end position="301"/>
    </location>
</feature>
<evidence type="ECO:0000256" key="1">
    <source>
        <dbReference type="SAM" id="MobiDB-lite"/>
    </source>
</evidence>
<evidence type="ECO:0000313" key="3">
    <source>
        <dbReference type="EMBL" id="MEW1976064.1"/>
    </source>
</evidence>
<sequence length="307" mass="32792">MNVADMMGALGRRWYVLVAGLIIAGLAAYGAWTLVKVEYTRTATQLMLPGPGTIPDNANPFLFVGGLSQAADVLVRKMGSPDVLSQVEDAYPDVEIVITRDPLSSGPVILASVTSPSDADAEAVIDDLLELTGSTLLDIQRTQGIPSTDRISLVTLTTDDEGLVEQKTRLVASGIAGAGTVALTLLMVALIDGLARSRSQRRGRSRSAVEHAKHEEGADDDLLVTDEVADEHAEEHTGEHAEDRAEDEVEEHTRSGSDPEYEHEPGAVGESPNDTETPHDSEPPIEDGTSTKKKTRLRRKTAVVAGR</sequence>
<gene>
    <name evidence="3" type="ORF">AB0301_13475</name>
</gene>
<keyword evidence="2" id="KW-0812">Transmembrane</keyword>
<dbReference type="RefSeq" id="WP_152594809.1">
    <property type="nucleotide sequence ID" value="NZ_JBFBMH010000021.1"/>
</dbReference>
<organism evidence="3 4">
    <name type="scientific">Microbacterium profundi</name>
    <dbReference type="NCBI Taxonomy" id="450380"/>
    <lineage>
        <taxon>Bacteria</taxon>
        <taxon>Bacillati</taxon>
        <taxon>Actinomycetota</taxon>
        <taxon>Actinomycetes</taxon>
        <taxon>Micrococcales</taxon>
        <taxon>Microbacteriaceae</taxon>
        <taxon>Microbacterium</taxon>
    </lineage>
</organism>
<keyword evidence="2" id="KW-0472">Membrane</keyword>
<reference evidence="3 4" key="1">
    <citation type="submission" date="2024-06" db="EMBL/GenBank/DDBJ databases">
        <title>The Natural Products Discovery Center: Release of the First 8490 Sequenced Strains for Exploring Actinobacteria Biosynthetic Diversity.</title>
        <authorList>
            <person name="Kalkreuter E."/>
            <person name="Kautsar S.A."/>
            <person name="Yang D."/>
            <person name="Bader C.D."/>
            <person name="Teijaro C.N."/>
            <person name="Fluegel L."/>
            <person name="Davis C.M."/>
            <person name="Simpson J.R."/>
            <person name="Lauterbach L."/>
            <person name="Steele A.D."/>
            <person name="Gui C."/>
            <person name="Meng S."/>
            <person name="Li G."/>
            <person name="Viehrig K."/>
            <person name="Ye F."/>
            <person name="Su P."/>
            <person name="Kiefer A.F."/>
            <person name="Nichols A."/>
            <person name="Cepeda A.J."/>
            <person name="Yan W."/>
            <person name="Fan B."/>
            <person name="Jiang Y."/>
            <person name="Adhikari A."/>
            <person name="Zheng C.-J."/>
            <person name="Schuster L."/>
            <person name="Cowan T.M."/>
            <person name="Smanski M.J."/>
            <person name="Chevrette M.G."/>
            <person name="De Carvalho L.P.S."/>
            <person name="Shen B."/>
        </authorList>
    </citation>
    <scope>NUCLEOTIDE SEQUENCE [LARGE SCALE GENOMIC DNA]</scope>
    <source>
        <strain evidence="3 4">NPDC077434</strain>
    </source>
</reference>
<accession>A0ABV3LJJ0</accession>
<dbReference type="Proteomes" id="UP001553715">
    <property type="component" value="Unassembled WGS sequence"/>
</dbReference>
<feature type="compositionally biased region" description="Acidic residues" evidence="1">
    <location>
        <begin position="217"/>
        <end position="229"/>
    </location>
</feature>
<feature type="region of interest" description="Disordered" evidence="1">
    <location>
        <begin position="197"/>
        <end position="307"/>
    </location>
</feature>
<keyword evidence="2" id="KW-1133">Transmembrane helix</keyword>
<evidence type="ECO:0000256" key="2">
    <source>
        <dbReference type="SAM" id="Phobius"/>
    </source>
</evidence>
<name>A0ABV3LJJ0_9MICO</name>
<keyword evidence="4" id="KW-1185">Reference proteome</keyword>
<feature type="transmembrane region" description="Helical" evidence="2">
    <location>
        <begin position="14"/>
        <end position="32"/>
    </location>
</feature>
<proteinExistence type="predicted"/>
<feature type="compositionally biased region" description="Basic and acidic residues" evidence="1">
    <location>
        <begin position="230"/>
        <end position="243"/>
    </location>
</feature>
<dbReference type="EMBL" id="JBFBMH010000021">
    <property type="protein sequence ID" value="MEW1976064.1"/>
    <property type="molecule type" value="Genomic_DNA"/>
</dbReference>
<feature type="transmembrane region" description="Helical" evidence="2">
    <location>
        <begin position="170"/>
        <end position="195"/>
    </location>
</feature>
<evidence type="ECO:0000313" key="4">
    <source>
        <dbReference type="Proteomes" id="UP001553715"/>
    </source>
</evidence>
<evidence type="ECO:0008006" key="5">
    <source>
        <dbReference type="Google" id="ProtNLM"/>
    </source>
</evidence>
<comment type="caution">
    <text evidence="3">The sequence shown here is derived from an EMBL/GenBank/DDBJ whole genome shotgun (WGS) entry which is preliminary data.</text>
</comment>
<feature type="compositionally biased region" description="Basic and acidic residues" evidence="1">
    <location>
        <begin position="251"/>
        <end position="265"/>
    </location>
</feature>
<feature type="compositionally biased region" description="Basic and acidic residues" evidence="1">
    <location>
        <begin position="207"/>
        <end position="216"/>
    </location>
</feature>